<evidence type="ECO:0000313" key="2">
    <source>
        <dbReference type="EMBL" id="UXC20159.1"/>
    </source>
</evidence>
<feature type="region of interest" description="Disordered" evidence="1">
    <location>
        <begin position="1"/>
        <end position="20"/>
    </location>
</feature>
<reference evidence="2" key="1">
    <citation type="submission" date="2022-09" db="EMBL/GenBank/DDBJ databases">
        <title>Bacterial diversity in gut of crayfish and pufferfish.</title>
        <authorList>
            <person name="Huang Y."/>
        </authorList>
    </citation>
    <scope>NUCLEOTIDE SEQUENCE</scope>
    <source>
        <strain evidence="2">PR12</strain>
    </source>
</reference>
<name>A0ABY6A5K6_9BURK</name>
<evidence type="ECO:0000256" key="1">
    <source>
        <dbReference type="SAM" id="MobiDB-lite"/>
    </source>
</evidence>
<organism evidence="2 3">
    <name type="scientific">Comamonas squillarum</name>
    <dbReference type="NCBI Taxonomy" id="2977320"/>
    <lineage>
        <taxon>Bacteria</taxon>
        <taxon>Pseudomonadati</taxon>
        <taxon>Pseudomonadota</taxon>
        <taxon>Betaproteobacteria</taxon>
        <taxon>Burkholderiales</taxon>
        <taxon>Comamonadaceae</taxon>
        <taxon>Comamonas</taxon>
    </lineage>
</organism>
<gene>
    <name evidence="2" type="ORF">N4T19_08640</name>
</gene>
<dbReference type="EMBL" id="CP104377">
    <property type="protein sequence ID" value="UXC20159.1"/>
    <property type="molecule type" value="Genomic_DNA"/>
</dbReference>
<proteinExistence type="predicted"/>
<accession>A0ABY6A5K6</accession>
<dbReference type="RefSeq" id="WP_182342817.1">
    <property type="nucleotide sequence ID" value="NZ_CP104377.1"/>
</dbReference>
<dbReference type="Proteomes" id="UP001058290">
    <property type="component" value="Chromosome"/>
</dbReference>
<evidence type="ECO:0000313" key="3">
    <source>
        <dbReference type="Proteomes" id="UP001058290"/>
    </source>
</evidence>
<sequence>MRKQNPTEPSQHNGIEGASMSNTAERYTAAISSRDLSDESHRIGQVDLIKASGMSKANVALHYLRIITKPSRVDMERMYTALIQYGSTKKLADPQDAALEAMAWLLDQRCKPCQGTGLTAKDGKSYKCLKCKGAMLAKEPSRRDVQFLIDYVMDCKRTHSNNLNKLLRPG</sequence>
<keyword evidence="3" id="KW-1185">Reference proteome</keyword>
<evidence type="ECO:0008006" key="4">
    <source>
        <dbReference type="Google" id="ProtNLM"/>
    </source>
</evidence>
<protein>
    <recommendedName>
        <fullName evidence="4">Antitermination protein</fullName>
    </recommendedName>
</protein>